<reference evidence="4" key="1">
    <citation type="journal article" date="2015" name="Genome Announc.">
        <title>Genome sequence of the AIDS-associated pathogen Penicillium marneffei (ATCC18224) and its near taxonomic relative Talaromyces stipitatus (ATCC10500).</title>
        <authorList>
            <person name="Nierman W.C."/>
            <person name="Fedorova-Abrams N.D."/>
            <person name="Andrianopoulos A."/>
        </authorList>
    </citation>
    <scope>NUCLEOTIDE SEQUENCE [LARGE SCALE GENOMIC DNA]</scope>
    <source>
        <strain evidence="4">ATCC 10500 / CBS 375.48 / QM 6759 / NRRL 1006</strain>
    </source>
</reference>
<feature type="compositionally biased region" description="Low complexity" evidence="1">
    <location>
        <begin position="570"/>
        <end position="580"/>
    </location>
</feature>
<dbReference type="VEuPathDB" id="FungiDB:TSTA_074830"/>
<proteinExistence type="predicted"/>
<feature type="region of interest" description="Disordered" evidence="1">
    <location>
        <begin position="706"/>
        <end position="829"/>
    </location>
</feature>
<dbReference type="PANTHER" id="PTHR28067:SF1">
    <property type="entry name" value="DNA REPLICATION REGULATOR SLD3"/>
    <property type="match status" value="1"/>
</dbReference>
<evidence type="ECO:0000313" key="4">
    <source>
        <dbReference type="Proteomes" id="UP000001745"/>
    </source>
</evidence>
<dbReference type="FunCoup" id="B8LW76">
    <property type="interactions" value="84"/>
</dbReference>
<dbReference type="OMA" id="IYEQLGW"/>
<dbReference type="Gene3D" id="1.20.58.2130">
    <property type="match status" value="1"/>
</dbReference>
<feature type="compositionally biased region" description="Low complexity" evidence="1">
    <location>
        <begin position="791"/>
        <end position="803"/>
    </location>
</feature>
<feature type="region of interest" description="Disordered" evidence="1">
    <location>
        <begin position="450"/>
        <end position="472"/>
    </location>
</feature>
<feature type="region of interest" description="Disordered" evidence="1">
    <location>
        <begin position="551"/>
        <end position="646"/>
    </location>
</feature>
<dbReference type="HOGENOM" id="CLU_006240_2_0_1"/>
<dbReference type="eggNOG" id="ENOG502S01X">
    <property type="taxonomic scope" value="Eukaryota"/>
</dbReference>
<sequence length="970" mass="107168">MASRETSGVLESTSLTSLKVINGPPTSLLPPWKRRKLSHTDDIVDQTSSSQTVFTVKGHASSLSDNEFKLTPIEFLPRSVLPFLWLDASTAIQSNNIFASNDAVLEGMFNRRDGAEEPDAEPQVLATRSLSNGAIYVIERVKRGIYAMTKLQSTIEEGEIRAAAKAATAMTLKRFRVWSTADVSKTDKLTDDWDWREAARLPDHIPHFDSFATTGKLDVSITFEDYCRTDHEPGAVESQVYIGDSFLALDGIGSNMQAHTRTPPEDSVRAPLLEAEQDNAPPTPDVIMENLRTQYLEALYISKTSVAYFAKGPLTRCRNAFAQYSSDSEVPSLSSQYRESILSVKKMDAKYRETLPVILRNMTLLLSDDERPKKRKSKKKKLGKNGLYSGEDEFLQKYWKSRQVSKSQDGMEETKEEEIKRHISDLRLRETQLQILLILETIHLEMTGVAPSIEDSRGQQKPNGTSTKRSKSKKEENLNLLLELFIDRLCIWHAISAGEGIIAESLKETTNNHLSGKKIESDALRDFCNEVIIPFYASRLPDQCKTIKKKLGGASEVSPSRPAAPPKLKTSTSSASASSSKHQSGVADGQKTQPQQRARRTLQRVLTDEQAFSAQRSRHPSLMRSSTTPALQEVKGESVEPSLPSLGGSVRGGIQVARRVDKREVDLNAVAKVHEAKLKKMNTLLEQKKELDAAITALRKPNRELVSKEIADQAEKRTSSSSRKSKNPVRNPLGQGVQVMATPRGTRKRDVGADHPSLPRSFMKNPSRTKQGGADETSPELGSGISLVPGSTVRTSVITSSVTSKRKFSSIAETPSRGASKRSDPLSTMDEHESLLINTPVSVVSSKPCTRQLFKVPKLPVMTNRSTDERRPQPENSPFGNDVTISMESTASIDQTPPAKNKTFHIQEQGLSAPKAMTTPSSPGPVFETPIKGKLQRVTQNDPTEIIQSTPVKSIYEALGWNDDDDELAL</sequence>
<dbReference type="PhylomeDB" id="B8LW76"/>
<dbReference type="EMBL" id="EQ962652">
    <property type="protein sequence ID" value="EED24104.1"/>
    <property type="molecule type" value="Genomic_DNA"/>
</dbReference>
<organism evidence="3 4">
    <name type="scientific">Talaromyces stipitatus (strain ATCC 10500 / CBS 375.48 / QM 6759 / NRRL 1006)</name>
    <name type="common">Penicillium stipitatum</name>
    <dbReference type="NCBI Taxonomy" id="441959"/>
    <lineage>
        <taxon>Eukaryota</taxon>
        <taxon>Fungi</taxon>
        <taxon>Dikarya</taxon>
        <taxon>Ascomycota</taxon>
        <taxon>Pezizomycotina</taxon>
        <taxon>Eurotiomycetes</taxon>
        <taxon>Eurotiomycetidae</taxon>
        <taxon>Eurotiales</taxon>
        <taxon>Trichocomaceae</taxon>
        <taxon>Talaromyces</taxon>
        <taxon>Talaromyces sect. Talaromyces</taxon>
    </lineage>
</organism>
<dbReference type="OrthoDB" id="15567at2759"/>
<dbReference type="RefSeq" id="XP_002341491.1">
    <property type="nucleotide sequence ID" value="XM_002341450.1"/>
</dbReference>
<evidence type="ECO:0000256" key="1">
    <source>
        <dbReference type="SAM" id="MobiDB-lite"/>
    </source>
</evidence>
<dbReference type="GeneID" id="8105382"/>
<dbReference type="AlphaFoldDB" id="B8LW76"/>
<feature type="domain" description="DNA replication regulator Sld3 C-terminal" evidence="2">
    <location>
        <begin position="287"/>
        <end position="817"/>
    </location>
</feature>
<dbReference type="Pfam" id="PF08639">
    <property type="entry name" value="Sld3_STD"/>
    <property type="match status" value="1"/>
</dbReference>
<evidence type="ECO:0000259" key="2">
    <source>
        <dbReference type="Pfam" id="PF08639"/>
    </source>
</evidence>
<feature type="compositionally biased region" description="Basic and acidic residues" evidence="1">
    <location>
        <begin position="706"/>
        <end position="718"/>
    </location>
</feature>
<dbReference type="InParanoid" id="B8LW76"/>
<name>B8LW76_TALSN</name>
<dbReference type="InterPro" id="IPR013948">
    <property type="entry name" value="DNA_replication_reg_Sld3_C"/>
</dbReference>
<accession>B8LW76</accession>
<dbReference type="GO" id="GO:0031261">
    <property type="term" value="C:DNA replication preinitiation complex"/>
    <property type="evidence" value="ECO:0007669"/>
    <property type="project" value="TreeGrafter"/>
</dbReference>
<evidence type="ECO:0000313" key="3">
    <source>
        <dbReference type="EMBL" id="EED24104.1"/>
    </source>
</evidence>
<dbReference type="InterPro" id="IPR042511">
    <property type="entry name" value="Sld3"/>
</dbReference>
<dbReference type="STRING" id="441959.B8LW76"/>
<keyword evidence="4" id="KW-1185">Reference proteome</keyword>
<dbReference type="GO" id="GO:0006270">
    <property type="term" value="P:DNA replication initiation"/>
    <property type="evidence" value="ECO:0007669"/>
    <property type="project" value="InterPro"/>
</dbReference>
<gene>
    <name evidence="3" type="ORF">TSTA_074830</name>
</gene>
<dbReference type="Proteomes" id="UP000001745">
    <property type="component" value="Unassembled WGS sequence"/>
</dbReference>
<protein>
    <recommendedName>
        <fullName evidence="2">DNA replication regulator Sld3 C-terminal domain-containing protein</fullName>
    </recommendedName>
</protein>
<dbReference type="PANTHER" id="PTHR28067">
    <property type="entry name" value="DNA REPLICATION REGULATOR SLD3"/>
    <property type="match status" value="1"/>
</dbReference>